<name>A0A918CGM8_9ACTN</name>
<feature type="chain" id="PRO_5036857408" description="phospholipase D" evidence="7">
    <location>
        <begin position="25"/>
        <end position="406"/>
    </location>
</feature>
<sequence length="406" mass="43681">MRARTWLAAVLAIAVAALPTTASAEDAPLVTTGPVFNNPTGDITAQNAILSKVGRLVQGATAGSEIKLSLFLMHSQWLAGELIEAADRGVSVQIVLDSRTTSAAYTTLVNALGTDTGASSWVVTCPSGKACLSKASDMVNHNKFFLFSETTGSESGGTPVQDVVVQSSANMRDWDTKDAWNDAMVVVGNSTLHQAYTDYFEDLKAASSPTTPPVTDYPADTQAGVAKLYLFPRQTTDPIVNILNTVDDPVGTHAVCHGNSTGYGTTDGRTVIRVAMHQITRLAVAEKLWELDNAGCYVDIVYSLLDEMYSGEVVEQLKAPTAYGGIALHRLNDEVDGTSSHTKYLLVEGTYKGVTDQKIVWTGSHTYTKSALVGNDEALLKYHDSTVHDAYRLNFWHQRAEADVIQ</sequence>
<evidence type="ECO:0000256" key="3">
    <source>
        <dbReference type="ARBA" id="ARBA00012027"/>
    </source>
</evidence>
<dbReference type="EC" id="3.1.4.4" evidence="3"/>
<dbReference type="PANTHER" id="PTHR43856:SF1">
    <property type="entry name" value="MITOCHONDRIAL CARDIOLIPIN HYDROLASE"/>
    <property type="match status" value="1"/>
</dbReference>
<protein>
    <recommendedName>
        <fullName evidence="3">phospholipase D</fullName>
        <ecNumber evidence="3">3.1.4.4</ecNumber>
    </recommendedName>
</protein>
<dbReference type="Gene3D" id="3.30.870.10">
    <property type="entry name" value="Endonuclease Chain A"/>
    <property type="match status" value="2"/>
</dbReference>
<dbReference type="SUPFAM" id="SSF56024">
    <property type="entry name" value="Phospholipase D/nuclease"/>
    <property type="match status" value="2"/>
</dbReference>
<evidence type="ECO:0000256" key="2">
    <source>
        <dbReference type="ARBA" id="ARBA00008664"/>
    </source>
</evidence>
<evidence type="ECO:0000256" key="6">
    <source>
        <dbReference type="ARBA" id="ARBA00023098"/>
    </source>
</evidence>
<organism evidence="9 10">
    <name type="scientific">Streptomyces aurantiogriseus</name>
    <dbReference type="NCBI Taxonomy" id="66870"/>
    <lineage>
        <taxon>Bacteria</taxon>
        <taxon>Bacillati</taxon>
        <taxon>Actinomycetota</taxon>
        <taxon>Actinomycetes</taxon>
        <taxon>Kitasatosporales</taxon>
        <taxon>Streptomycetaceae</taxon>
        <taxon>Streptomyces</taxon>
    </lineage>
</organism>
<dbReference type="GO" id="GO:0016891">
    <property type="term" value="F:RNA endonuclease activity producing 5'-phosphomonoesters, hydrolytic mechanism"/>
    <property type="evidence" value="ECO:0007669"/>
    <property type="project" value="TreeGrafter"/>
</dbReference>
<dbReference type="RefSeq" id="WP_189939082.1">
    <property type="nucleotide sequence ID" value="NZ_BMSX01000010.1"/>
</dbReference>
<evidence type="ECO:0000256" key="5">
    <source>
        <dbReference type="ARBA" id="ARBA00022963"/>
    </source>
</evidence>
<dbReference type="InterPro" id="IPR051406">
    <property type="entry name" value="PLD_domain"/>
</dbReference>
<evidence type="ECO:0000259" key="8">
    <source>
        <dbReference type="Pfam" id="PF13091"/>
    </source>
</evidence>
<keyword evidence="5" id="KW-0442">Lipid degradation</keyword>
<comment type="catalytic activity">
    <reaction evidence="1">
        <text>a 1,2-diacyl-sn-glycero-3-phosphocholine + H2O = a 1,2-diacyl-sn-glycero-3-phosphate + choline + H(+)</text>
        <dbReference type="Rhea" id="RHEA:14445"/>
        <dbReference type="ChEBI" id="CHEBI:15354"/>
        <dbReference type="ChEBI" id="CHEBI:15377"/>
        <dbReference type="ChEBI" id="CHEBI:15378"/>
        <dbReference type="ChEBI" id="CHEBI:57643"/>
        <dbReference type="ChEBI" id="CHEBI:58608"/>
        <dbReference type="EC" id="3.1.4.4"/>
    </reaction>
</comment>
<evidence type="ECO:0000313" key="10">
    <source>
        <dbReference type="Proteomes" id="UP000658320"/>
    </source>
</evidence>
<dbReference type="EMBL" id="BMSX01000010">
    <property type="protein sequence ID" value="GGR22887.1"/>
    <property type="molecule type" value="Genomic_DNA"/>
</dbReference>
<reference evidence="9" key="1">
    <citation type="journal article" date="2014" name="Int. J. Syst. Evol. Microbiol.">
        <title>Complete genome sequence of Corynebacterium casei LMG S-19264T (=DSM 44701T), isolated from a smear-ripened cheese.</title>
        <authorList>
            <consortium name="US DOE Joint Genome Institute (JGI-PGF)"/>
            <person name="Walter F."/>
            <person name="Albersmeier A."/>
            <person name="Kalinowski J."/>
            <person name="Ruckert C."/>
        </authorList>
    </citation>
    <scope>NUCLEOTIDE SEQUENCE</scope>
    <source>
        <strain evidence="9">JCM 4346</strain>
    </source>
</reference>
<dbReference type="AlphaFoldDB" id="A0A918CGM8"/>
<evidence type="ECO:0000256" key="4">
    <source>
        <dbReference type="ARBA" id="ARBA00022801"/>
    </source>
</evidence>
<comment type="similarity">
    <text evidence="2">Belongs to the phospholipase D family.</text>
</comment>
<evidence type="ECO:0000256" key="7">
    <source>
        <dbReference type="SAM" id="SignalP"/>
    </source>
</evidence>
<feature type="domain" description="Phospholipase D-like" evidence="8">
    <location>
        <begin position="272"/>
        <end position="397"/>
    </location>
</feature>
<accession>A0A918CGM8</accession>
<dbReference type="Pfam" id="PF13091">
    <property type="entry name" value="PLDc_2"/>
    <property type="match status" value="2"/>
</dbReference>
<keyword evidence="6" id="KW-0443">Lipid metabolism</keyword>
<evidence type="ECO:0000256" key="1">
    <source>
        <dbReference type="ARBA" id="ARBA00000798"/>
    </source>
</evidence>
<dbReference type="Proteomes" id="UP000658320">
    <property type="component" value="Unassembled WGS sequence"/>
</dbReference>
<dbReference type="GO" id="GO:0016042">
    <property type="term" value="P:lipid catabolic process"/>
    <property type="evidence" value="ECO:0007669"/>
    <property type="project" value="UniProtKB-KW"/>
</dbReference>
<gene>
    <name evidence="9" type="ORF">GCM10010251_43610</name>
</gene>
<proteinExistence type="inferred from homology"/>
<keyword evidence="7" id="KW-0732">Signal</keyword>
<reference evidence="9" key="2">
    <citation type="submission" date="2020-09" db="EMBL/GenBank/DDBJ databases">
        <authorList>
            <person name="Sun Q."/>
            <person name="Ohkuma M."/>
        </authorList>
    </citation>
    <scope>NUCLEOTIDE SEQUENCE</scope>
    <source>
        <strain evidence="9">JCM 4346</strain>
    </source>
</reference>
<dbReference type="GO" id="GO:0004630">
    <property type="term" value="F:phospholipase D activity"/>
    <property type="evidence" value="ECO:0007669"/>
    <property type="project" value="UniProtKB-EC"/>
</dbReference>
<dbReference type="PANTHER" id="PTHR43856">
    <property type="entry name" value="CARDIOLIPIN HYDROLASE"/>
    <property type="match status" value="1"/>
</dbReference>
<keyword evidence="10" id="KW-1185">Reference proteome</keyword>
<evidence type="ECO:0000313" key="9">
    <source>
        <dbReference type="EMBL" id="GGR22887.1"/>
    </source>
</evidence>
<keyword evidence="4" id="KW-0378">Hydrolase</keyword>
<dbReference type="InterPro" id="IPR025202">
    <property type="entry name" value="PLD-like_dom"/>
</dbReference>
<comment type="caution">
    <text evidence="9">The sequence shown here is derived from an EMBL/GenBank/DDBJ whole genome shotgun (WGS) entry which is preliminary data.</text>
</comment>
<feature type="domain" description="Phospholipase D-like" evidence="8">
    <location>
        <begin position="62"/>
        <end position="203"/>
    </location>
</feature>
<feature type="signal peptide" evidence="7">
    <location>
        <begin position="1"/>
        <end position="24"/>
    </location>
</feature>